<feature type="modified residue" description="4-aspartylphosphate" evidence="2">
    <location>
        <position position="55"/>
    </location>
</feature>
<keyword evidence="1 2" id="KW-0597">Phosphoprotein</keyword>
<dbReference type="InterPro" id="IPR050595">
    <property type="entry name" value="Bact_response_regulator"/>
</dbReference>
<reference evidence="4 5" key="1">
    <citation type="submission" date="2023-10" db="EMBL/GenBank/DDBJ databases">
        <title>Noviherbaspirillum sp. CPCC 100848 genome assembly.</title>
        <authorList>
            <person name="Li X.Y."/>
            <person name="Fang X.M."/>
        </authorList>
    </citation>
    <scope>NUCLEOTIDE SEQUENCE [LARGE SCALE GENOMIC DNA]</scope>
    <source>
        <strain evidence="4 5">CPCC 100848</strain>
    </source>
</reference>
<evidence type="ECO:0000256" key="1">
    <source>
        <dbReference type="ARBA" id="ARBA00022553"/>
    </source>
</evidence>
<evidence type="ECO:0000259" key="3">
    <source>
        <dbReference type="PROSITE" id="PS50110"/>
    </source>
</evidence>
<dbReference type="Proteomes" id="UP001352263">
    <property type="component" value="Unassembled WGS sequence"/>
</dbReference>
<sequence length="131" mass="14277">MTSIPALVTVIDDDSQVRRALLRVLKMYGYVTQEFVSAEDYLSTKPEFTGCLVLDIDLGGMSGIELYRTILQRDGRAPPTIFVTGKVSEPIEVAVRALGAVDFLVKPVDGQELADAVRRATIKSPGYNQSA</sequence>
<proteinExistence type="predicted"/>
<dbReference type="InterPro" id="IPR011006">
    <property type="entry name" value="CheY-like_superfamily"/>
</dbReference>
<dbReference type="PANTHER" id="PTHR44591:SF25">
    <property type="entry name" value="CHEMOTAXIS TWO-COMPONENT RESPONSE REGULATOR"/>
    <property type="match status" value="1"/>
</dbReference>
<evidence type="ECO:0000313" key="4">
    <source>
        <dbReference type="EMBL" id="MEC4718106.1"/>
    </source>
</evidence>
<dbReference type="Gene3D" id="3.40.50.2300">
    <property type="match status" value="1"/>
</dbReference>
<dbReference type="PANTHER" id="PTHR44591">
    <property type="entry name" value="STRESS RESPONSE REGULATOR PROTEIN 1"/>
    <property type="match status" value="1"/>
</dbReference>
<feature type="domain" description="Response regulatory" evidence="3">
    <location>
        <begin position="7"/>
        <end position="121"/>
    </location>
</feature>
<dbReference type="EMBL" id="JAWIIV010000002">
    <property type="protein sequence ID" value="MEC4718106.1"/>
    <property type="molecule type" value="Genomic_DNA"/>
</dbReference>
<accession>A0ABU6J399</accession>
<evidence type="ECO:0000256" key="2">
    <source>
        <dbReference type="PROSITE-ProRule" id="PRU00169"/>
    </source>
</evidence>
<comment type="caution">
    <text evidence="4">The sequence shown here is derived from an EMBL/GenBank/DDBJ whole genome shotgun (WGS) entry which is preliminary data.</text>
</comment>
<protein>
    <submittedName>
        <fullName evidence="4">Response regulator</fullName>
    </submittedName>
</protein>
<dbReference type="PROSITE" id="PS50110">
    <property type="entry name" value="RESPONSE_REGULATORY"/>
    <property type="match status" value="1"/>
</dbReference>
<dbReference type="Pfam" id="PF00072">
    <property type="entry name" value="Response_reg"/>
    <property type="match status" value="1"/>
</dbReference>
<evidence type="ECO:0000313" key="5">
    <source>
        <dbReference type="Proteomes" id="UP001352263"/>
    </source>
</evidence>
<dbReference type="RefSeq" id="WP_326504860.1">
    <property type="nucleotide sequence ID" value="NZ_JAWIIV010000002.1"/>
</dbReference>
<gene>
    <name evidence="4" type="ORF">RY831_03025</name>
</gene>
<organism evidence="4 5">
    <name type="scientific">Noviherbaspirillum album</name>
    <dbReference type="NCBI Taxonomy" id="3080276"/>
    <lineage>
        <taxon>Bacteria</taxon>
        <taxon>Pseudomonadati</taxon>
        <taxon>Pseudomonadota</taxon>
        <taxon>Betaproteobacteria</taxon>
        <taxon>Burkholderiales</taxon>
        <taxon>Oxalobacteraceae</taxon>
        <taxon>Noviherbaspirillum</taxon>
    </lineage>
</organism>
<dbReference type="SUPFAM" id="SSF52172">
    <property type="entry name" value="CheY-like"/>
    <property type="match status" value="1"/>
</dbReference>
<dbReference type="SMART" id="SM00448">
    <property type="entry name" value="REC"/>
    <property type="match status" value="1"/>
</dbReference>
<name>A0ABU6J399_9BURK</name>
<keyword evidence="5" id="KW-1185">Reference proteome</keyword>
<dbReference type="InterPro" id="IPR001789">
    <property type="entry name" value="Sig_transdc_resp-reg_receiver"/>
</dbReference>